<sequence precursor="true">MEIKRLRLSIVIGMAGLGSLPSAVFSATEQTNTAALPPMTVVTASGYEQEIVDAPASITVITKEDLQGREYRDLTDALLDVPGVTVEGGTSTSGKGGAPQVSFRGLDPKYTLILVNGRAQNSSQSYYNGFGSGAEYSWLPPLSVIERIEVIRGPMSSLYGSDALGGVINVITKPVGDEWHGELTIEQTQPQDAKFGDSDQYRYYLSGPLNEAKTLGLTLYGNQYNHDQADFIGGSADKDNQSNSAKLSWQASKNNFFELDANYATQEMEDSSISRSGELTDSQLETDRRSYGLSHDYDWNGQAKTHSYLQQSILHNRTQDARYERLTFNTQTAIFFDTSTLTIGGQYREQETENPSRAIGEPNLKRWDGALFAENEWLITDNFALTTGARFIKDEEYGNEITPRVYGVYKFTQNVSVKGGYSTGYRTPDLKQGTDDWVEGGGGGGTDGADIGNSSLKPESSKTYELGLYWTHPEGVLASLTAYQTKYEDKIEKPIICDRRVGPELTCIYGGYDYEAVYQYINVDEAELKGLEAALQFPLSDTIRVNMNFTLSDTEITSGELKGNPLNNYPKRMFNLGLNWRVTPKLRMWSRARYKSETEQTVGGRGGPTQYPSYTVVDAGLGYDISDNVSIYGGIYNALDKEILPDDYGKTLEGRRFSAGITVGF</sequence>
<evidence type="ECO:0000256" key="11">
    <source>
        <dbReference type="RuleBase" id="RU003357"/>
    </source>
</evidence>
<evidence type="ECO:0000256" key="2">
    <source>
        <dbReference type="ARBA" id="ARBA00022448"/>
    </source>
</evidence>
<dbReference type="GO" id="GO:0009279">
    <property type="term" value="C:cell outer membrane"/>
    <property type="evidence" value="ECO:0007669"/>
    <property type="project" value="UniProtKB-SubCell"/>
</dbReference>
<evidence type="ECO:0000256" key="10">
    <source>
        <dbReference type="PROSITE-ProRule" id="PRU01360"/>
    </source>
</evidence>
<dbReference type="InterPro" id="IPR037066">
    <property type="entry name" value="Plug_dom_sf"/>
</dbReference>
<dbReference type="PANTHER" id="PTHR30069:SF53">
    <property type="entry name" value="COLICIN I RECEPTOR-RELATED"/>
    <property type="match status" value="1"/>
</dbReference>
<dbReference type="GO" id="GO:0015344">
    <property type="term" value="F:siderophore uptake transmembrane transporter activity"/>
    <property type="evidence" value="ECO:0007669"/>
    <property type="project" value="TreeGrafter"/>
</dbReference>
<dbReference type="eggNOG" id="COG4771">
    <property type="taxonomic scope" value="Bacteria"/>
</dbReference>
<keyword evidence="17" id="KW-1185">Reference proteome</keyword>
<evidence type="ECO:0000256" key="7">
    <source>
        <dbReference type="ARBA" id="ARBA00023077"/>
    </source>
</evidence>
<evidence type="ECO:0000256" key="9">
    <source>
        <dbReference type="ARBA" id="ARBA00023237"/>
    </source>
</evidence>
<keyword evidence="6" id="KW-0406">Ion transport</keyword>
<reference evidence="16 17" key="1">
    <citation type="journal article" date="2012" name="J. Bacteriol.">
        <title>Complete genome sequences of Methylophaga sp. strain JAM1 and Methylophaga sp. strain JAM7.</title>
        <authorList>
            <person name="Villeneuve C."/>
            <person name="Martineau C."/>
            <person name="Mauffrey F."/>
            <person name="Villemur R."/>
        </authorList>
    </citation>
    <scope>NUCLEOTIDE SEQUENCE [LARGE SCALE GENOMIC DNA]</scope>
    <source>
        <strain evidence="16 17">JAM7</strain>
    </source>
</reference>
<evidence type="ECO:0000256" key="6">
    <source>
        <dbReference type="ARBA" id="ARBA00023065"/>
    </source>
</evidence>
<dbReference type="AlphaFoldDB" id="I1YHW2"/>
<dbReference type="InterPro" id="IPR012910">
    <property type="entry name" value="Plug_dom"/>
</dbReference>
<evidence type="ECO:0000256" key="1">
    <source>
        <dbReference type="ARBA" id="ARBA00004571"/>
    </source>
</evidence>
<dbReference type="PROSITE" id="PS52016">
    <property type="entry name" value="TONB_DEPENDENT_REC_3"/>
    <property type="match status" value="1"/>
</dbReference>
<evidence type="ECO:0000256" key="4">
    <source>
        <dbReference type="ARBA" id="ARBA00022692"/>
    </source>
</evidence>
<feature type="domain" description="TonB-dependent receptor-like beta-barrel" evidence="14">
    <location>
        <begin position="197"/>
        <end position="637"/>
    </location>
</feature>
<organism evidence="16 17">
    <name type="scientific">Methylophaga frappieri (strain ATCC BAA-2434 / DSM 25690 / JAM7)</name>
    <dbReference type="NCBI Taxonomy" id="754477"/>
    <lineage>
        <taxon>Bacteria</taxon>
        <taxon>Pseudomonadati</taxon>
        <taxon>Pseudomonadota</taxon>
        <taxon>Gammaproteobacteria</taxon>
        <taxon>Thiotrichales</taxon>
        <taxon>Piscirickettsiaceae</taxon>
        <taxon>Methylophaga</taxon>
    </lineage>
</organism>
<dbReference type="InterPro" id="IPR036942">
    <property type="entry name" value="Beta-barrel_TonB_sf"/>
</dbReference>
<feature type="signal peptide" evidence="13">
    <location>
        <begin position="1"/>
        <end position="26"/>
    </location>
</feature>
<dbReference type="OrthoDB" id="9764669at2"/>
<dbReference type="PANTHER" id="PTHR30069">
    <property type="entry name" value="TONB-DEPENDENT OUTER MEMBRANE RECEPTOR"/>
    <property type="match status" value="1"/>
</dbReference>
<keyword evidence="5 13" id="KW-0732">Signal</keyword>
<keyword evidence="4 10" id="KW-0812">Transmembrane</keyword>
<evidence type="ECO:0000256" key="13">
    <source>
        <dbReference type="SAM" id="SignalP"/>
    </source>
</evidence>
<dbReference type="SUPFAM" id="SSF56935">
    <property type="entry name" value="Porins"/>
    <property type="match status" value="1"/>
</dbReference>
<dbReference type="PATRIC" id="fig|754477.3.peg.1336"/>
<comment type="subcellular location">
    <subcellularLocation>
        <location evidence="1 10">Cell outer membrane</location>
        <topology evidence="1 10">Multi-pass membrane protein</topology>
    </subcellularLocation>
</comment>
<keyword evidence="16" id="KW-0675">Receptor</keyword>
<dbReference type="EMBL" id="CP003380">
    <property type="protein sequence ID" value="AFJ02505.1"/>
    <property type="molecule type" value="Genomic_DNA"/>
</dbReference>
<comment type="similarity">
    <text evidence="10 11">Belongs to the TonB-dependent receptor family.</text>
</comment>
<feature type="chain" id="PRO_5003654472" evidence="13">
    <location>
        <begin position="27"/>
        <end position="665"/>
    </location>
</feature>
<evidence type="ECO:0000313" key="17">
    <source>
        <dbReference type="Proteomes" id="UP000009145"/>
    </source>
</evidence>
<dbReference type="GO" id="GO:0044718">
    <property type="term" value="P:siderophore transmembrane transport"/>
    <property type="evidence" value="ECO:0007669"/>
    <property type="project" value="TreeGrafter"/>
</dbReference>
<evidence type="ECO:0000256" key="8">
    <source>
        <dbReference type="ARBA" id="ARBA00023136"/>
    </source>
</evidence>
<evidence type="ECO:0000259" key="14">
    <source>
        <dbReference type="Pfam" id="PF00593"/>
    </source>
</evidence>
<keyword evidence="9 10" id="KW-0998">Cell outer membrane</keyword>
<keyword evidence="8 10" id="KW-0472">Membrane</keyword>
<dbReference type="RefSeq" id="WP_014703925.1">
    <property type="nucleotide sequence ID" value="NC_017856.1"/>
</dbReference>
<dbReference type="Gene3D" id="2.40.170.20">
    <property type="entry name" value="TonB-dependent receptor, beta-barrel domain"/>
    <property type="match status" value="1"/>
</dbReference>
<dbReference type="STRING" id="754477.Q7C_1355"/>
<feature type="domain" description="TonB-dependent receptor plug" evidence="15">
    <location>
        <begin position="52"/>
        <end position="167"/>
    </location>
</feature>
<feature type="region of interest" description="Disordered" evidence="12">
    <location>
        <begin position="432"/>
        <end position="456"/>
    </location>
</feature>
<evidence type="ECO:0000313" key="16">
    <source>
        <dbReference type="EMBL" id="AFJ02505.1"/>
    </source>
</evidence>
<gene>
    <name evidence="16" type="ordered locus">Q7C_1355</name>
</gene>
<keyword evidence="3 10" id="KW-1134">Transmembrane beta strand</keyword>
<dbReference type="InterPro" id="IPR000531">
    <property type="entry name" value="Beta-barrel_TonB"/>
</dbReference>
<keyword evidence="2 10" id="KW-0813">Transport</keyword>
<dbReference type="Pfam" id="PF00593">
    <property type="entry name" value="TonB_dep_Rec_b-barrel"/>
    <property type="match status" value="1"/>
</dbReference>
<evidence type="ECO:0000256" key="12">
    <source>
        <dbReference type="SAM" id="MobiDB-lite"/>
    </source>
</evidence>
<evidence type="ECO:0000259" key="15">
    <source>
        <dbReference type="Pfam" id="PF07715"/>
    </source>
</evidence>
<protein>
    <submittedName>
        <fullName evidence="16">TonB-dependent receptor, Outer membrane receptor for ferrienterochelin and colicins</fullName>
    </submittedName>
</protein>
<accession>I1YHW2</accession>
<name>I1YHW2_METFJ</name>
<evidence type="ECO:0000256" key="3">
    <source>
        <dbReference type="ARBA" id="ARBA00022452"/>
    </source>
</evidence>
<proteinExistence type="inferred from homology"/>
<dbReference type="Gene3D" id="2.170.130.10">
    <property type="entry name" value="TonB-dependent receptor, plug domain"/>
    <property type="match status" value="1"/>
</dbReference>
<dbReference type="CDD" id="cd01347">
    <property type="entry name" value="ligand_gated_channel"/>
    <property type="match status" value="1"/>
</dbReference>
<dbReference type="Pfam" id="PF07715">
    <property type="entry name" value="Plug"/>
    <property type="match status" value="1"/>
</dbReference>
<dbReference type="InterPro" id="IPR039426">
    <property type="entry name" value="TonB-dep_rcpt-like"/>
</dbReference>
<evidence type="ECO:0000256" key="5">
    <source>
        <dbReference type="ARBA" id="ARBA00022729"/>
    </source>
</evidence>
<dbReference type="Proteomes" id="UP000009145">
    <property type="component" value="Chromosome"/>
</dbReference>
<keyword evidence="7 11" id="KW-0798">TonB box</keyword>
<dbReference type="KEGG" id="mec:Q7C_1355"/>
<dbReference type="HOGENOM" id="CLU_008287_18_2_6"/>